<dbReference type="PANTHER" id="PTHR33164:SF89">
    <property type="entry name" value="MARR FAMILY REGULATORY PROTEIN"/>
    <property type="match status" value="1"/>
</dbReference>
<accession>A0A7T7XK01</accession>
<dbReference type="Proteomes" id="UP000595917">
    <property type="component" value="Chromosome"/>
</dbReference>
<evidence type="ECO:0000259" key="1">
    <source>
        <dbReference type="PROSITE" id="PS50995"/>
    </source>
</evidence>
<dbReference type="EMBL" id="CP067089">
    <property type="protein sequence ID" value="QQO07771.1"/>
    <property type="molecule type" value="Genomic_DNA"/>
</dbReference>
<reference evidence="2" key="1">
    <citation type="submission" date="2021-01" db="EMBL/GenBank/DDBJ databases">
        <title>Description of Breznakiella homolactica.</title>
        <authorList>
            <person name="Song Y."/>
            <person name="Brune A."/>
        </authorList>
    </citation>
    <scope>NUCLEOTIDE SEQUENCE</scope>
    <source>
        <strain evidence="2">RmG30</strain>
    </source>
</reference>
<keyword evidence="3" id="KW-1185">Reference proteome</keyword>
<evidence type="ECO:0000313" key="3">
    <source>
        <dbReference type="Proteomes" id="UP000595917"/>
    </source>
</evidence>
<dbReference type="InterPro" id="IPR036388">
    <property type="entry name" value="WH-like_DNA-bd_sf"/>
</dbReference>
<dbReference type="Gene3D" id="1.10.10.10">
    <property type="entry name" value="Winged helix-like DNA-binding domain superfamily/Winged helix DNA-binding domain"/>
    <property type="match status" value="1"/>
</dbReference>
<dbReference type="SMART" id="SM00347">
    <property type="entry name" value="HTH_MARR"/>
    <property type="match status" value="1"/>
</dbReference>
<name>A0A7T7XK01_9SPIR</name>
<dbReference type="SUPFAM" id="SSF46785">
    <property type="entry name" value="Winged helix' DNA-binding domain"/>
    <property type="match status" value="1"/>
</dbReference>
<dbReference type="GO" id="GO:0006950">
    <property type="term" value="P:response to stress"/>
    <property type="evidence" value="ECO:0007669"/>
    <property type="project" value="TreeGrafter"/>
</dbReference>
<dbReference type="Pfam" id="PF12802">
    <property type="entry name" value="MarR_2"/>
    <property type="match status" value="1"/>
</dbReference>
<dbReference type="AlphaFoldDB" id="A0A7T7XK01"/>
<proteinExistence type="predicted"/>
<protein>
    <submittedName>
        <fullName evidence="2">MarR family transcriptional regulator</fullName>
    </submittedName>
</protein>
<feature type="domain" description="HTH marR-type" evidence="1">
    <location>
        <begin position="10"/>
        <end position="142"/>
    </location>
</feature>
<dbReference type="PANTHER" id="PTHR33164">
    <property type="entry name" value="TRANSCRIPTIONAL REGULATOR, MARR FAMILY"/>
    <property type="match status" value="1"/>
</dbReference>
<gene>
    <name evidence="2" type="ORF">JFL75_12555</name>
</gene>
<evidence type="ECO:0000313" key="2">
    <source>
        <dbReference type="EMBL" id="QQO07771.1"/>
    </source>
</evidence>
<dbReference type="InterPro" id="IPR036390">
    <property type="entry name" value="WH_DNA-bd_sf"/>
</dbReference>
<sequence length="185" mass="21052">MNAAQDIFFTHQALAALFSVTNKLQMRGDKYLQDLTIRQMLAVPAIIHAPDGKATISHIARQLGTTKQSAKQIVDALERKNYLSVTPSELDKRAVNITITPEGARAFSLCAERTDEFLADIFHDFTTEDLKALWTMLQKLYRFDGIAQEGFDEPKNNHPGDADDMLRHHQNFIKRRSKNHAKNHH</sequence>
<dbReference type="InterPro" id="IPR000835">
    <property type="entry name" value="HTH_MarR-typ"/>
</dbReference>
<dbReference type="PROSITE" id="PS50995">
    <property type="entry name" value="HTH_MARR_2"/>
    <property type="match status" value="1"/>
</dbReference>
<dbReference type="InterPro" id="IPR039422">
    <property type="entry name" value="MarR/SlyA-like"/>
</dbReference>
<dbReference type="RefSeq" id="WP_215625077.1">
    <property type="nucleotide sequence ID" value="NZ_CP067089.2"/>
</dbReference>
<dbReference type="GO" id="GO:0003700">
    <property type="term" value="F:DNA-binding transcription factor activity"/>
    <property type="evidence" value="ECO:0007669"/>
    <property type="project" value="InterPro"/>
</dbReference>
<organism evidence="2 3">
    <name type="scientific">Breznakiella homolactica</name>
    <dbReference type="NCBI Taxonomy" id="2798577"/>
    <lineage>
        <taxon>Bacteria</taxon>
        <taxon>Pseudomonadati</taxon>
        <taxon>Spirochaetota</taxon>
        <taxon>Spirochaetia</taxon>
        <taxon>Spirochaetales</taxon>
        <taxon>Breznakiellaceae</taxon>
        <taxon>Breznakiella</taxon>
    </lineage>
</organism>
<dbReference type="PRINTS" id="PR00598">
    <property type="entry name" value="HTHMARR"/>
</dbReference>
<dbReference type="KEGG" id="bhc:JFL75_12555"/>